<dbReference type="EnsemblProtists" id="PYU1_T009313">
    <property type="protein sequence ID" value="PYU1_T009313"/>
    <property type="gene ID" value="PYU1_G009295"/>
</dbReference>
<sequence length="91" mass="10023">MHAGRAVVGLLTDGPEFAVMPPHFVARDELIDEAIGVFFLSAPASIKYVAEFALASMVHHAAYLKSTLPSNHAVLNTALFQDEHMWIEYLL</sequence>
<keyword evidence="2" id="KW-1185">Reference proteome</keyword>
<accession>K3WWG5</accession>
<dbReference type="Proteomes" id="UP000019132">
    <property type="component" value="Unassembled WGS sequence"/>
</dbReference>
<evidence type="ECO:0000313" key="1">
    <source>
        <dbReference type="EnsemblProtists" id="PYU1_T009313"/>
    </source>
</evidence>
<dbReference type="InParanoid" id="K3WWG5"/>
<evidence type="ECO:0000313" key="2">
    <source>
        <dbReference type="Proteomes" id="UP000019132"/>
    </source>
</evidence>
<organism evidence="1 2">
    <name type="scientific">Globisporangium ultimum (strain ATCC 200006 / CBS 805.95 / DAOM BR144)</name>
    <name type="common">Pythium ultimum</name>
    <dbReference type="NCBI Taxonomy" id="431595"/>
    <lineage>
        <taxon>Eukaryota</taxon>
        <taxon>Sar</taxon>
        <taxon>Stramenopiles</taxon>
        <taxon>Oomycota</taxon>
        <taxon>Peronosporomycetes</taxon>
        <taxon>Pythiales</taxon>
        <taxon>Pythiaceae</taxon>
        <taxon>Globisporangium</taxon>
    </lineage>
</organism>
<dbReference type="STRING" id="431595.K3WWG5"/>
<dbReference type="OMA" id="XAMEAME"/>
<protein>
    <submittedName>
        <fullName evidence="1">Uncharacterized protein</fullName>
    </submittedName>
</protein>
<name>K3WWG5_GLOUD</name>
<dbReference type="EMBL" id="GL376632">
    <property type="status" value="NOT_ANNOTATED_CDS"/>
    <property type="molecule type" value="Genomic_DNA"/>
</dbReference>
<proteinExistence type="predicted"/>
<dbReference type="VEuPathDB" id="FungiDB:PYU1_G009295"/>
<reference evidence="2" key="2">
    <citation type="submission" date="2010-04" db="EMBL/GenBank/DDBJ databases">
        <authorList>
            <person name="Buell R."/>
            <person name="Hamilton J."/>
            <person name="Hostetler J."/>
        </authorList>
    </citation>
    <scope>NUCLEOTIDE SEQUENCE [LARGE SCALE GENOMIC DNA]</scope>
    <source>
        <strain evidence="2">DAOM:BR144</strain>
    </source>
</reference>
<dbReference type="AlphaFoldDB" id="K3WWG5"/>
<reference evidence="2" key="1">
    <citation type="journal article" date="2010" name="Genome Biol.">
        <title>Genome sequence of the necrotrophic plant pathogen Pythium ultimum reveals original pathogenicity mechanisms and effector repertoire.</title>
        <authorList>
            <person name="Levesque C.A."/>
            <person name="Brouwer H."/>
            <person name="Cano L."/>
            <person name="Hamilton J.P."/>
            <person name="Holt C."/>
            <person name="Huitema E."/>
            <person name="Raffaele S."/>
            <person name="Robideau G.P."/>
            <person name="Thines M."/>
            <person name="Win J."/>
            <person name="Zerillo M.M."/>
            <person name="Beakes G.W."/>
            <person name="Boore J.L."/>
            <person name="Busam D."/>
            <person name="Dumas B."/>
            <person name="Ferriera S."/>
            <person name="Fuerstenberg S.I."/>
            <person name="Gachon C.M."/>
            <person name="Gaulin E."/>
            <person name="Govers F."/>
            <person name="Grenville-Briggs L."/>
            <person name="Horner N."/>
            <person name="Hostetler J."/>
            <person name="Jiang R.H."/>
            <person name="Johnson J."/>
            <person name="Krajaejun T."/>
            <person name="Lin H."/>
            <person name="Meijer H.J."/>
            <person name="Moore B."/>
            <person name="Morris P."/>
            <person name="Phuntmart V."/>
            <person name="Puiu D."/>
            <person name="Shetty J."/>
            <person name="Stajich J.E."/>
            <person name="Tripathy S."/>
            <person name="Wawra S."/>
            <person name="van West P."/>
            <person name="Whitty B.R."/>
            <person name="Coutinho P.M."/>
            <person name="Henrissat B."/>
            <person name="Martin F."/>
            <person name="Thomas P.D."/>
            <person name="Tyler B.M."/>
            <person name="De Vries R.P."/>
            <person name="Kamoun S."/>
            <person name="Yandell M."/>
            <person name="Tisserat N."/>
            <person name="Buell C.R."/>
        </authorList>
    </citation>
    <scope>NUCLEOTIDE SEQUENCE</scope>
    <source>
        <strain evidence="2">DAOM:BR144</strain>
    </source>
</reference>
<reference evidence="1" key="3">
    <citation type="submission" date="2015-02" db="UniProtKB">
        <authorList>
            <consortium name="EnsemblProtists"/>
        </authorList>
    </citation>
    <scope>IDENTIFICATION</scope>
    <source>
        <strain evidence="1">DAOM BR144</strain>
    </source>
</reference>
<dbReference type="HOGENOM" id="CLU_2595106_0_0_1"/>